<reference evidence="2 3" key="1">
    <citation type="journal article" date="2024" name="Chem. Sci.">
        <title>Discovery of megapolipeptins by genome mining of a Burkholderiales bacteria collection.</title>
        <authorList>
            <person name="Paulo B.S."/>
            <person name="Recchia M.J.J."/>
            <person name="Lee S."/>
            <person name="Fergusson C.H."/>
            <person name="Romanowski S.B."/>
            <person name="Hernandez A."/>
            <person name="Krull N."/>
            <person name="Liu D.Y."/>
            <person name="Cavanagh H."/>
            <person name="Bos A."/>
            <person name="Gray C.A."/>
            <person name="Murphy B.T."/>
            <person name="Linington R.G."/>
            <person name="Eustaquio A.S."/>
        </authorList>
    </citation>
    <scope>NUCLEOTIDE SEQUENCE [LARGE SCALE GENOMIC DNA]</scope>
    <source>
        <strain evidence="2 3">RL21-008-BIB-A</strain>
    </source>
</reference>
<keyword evidence="3" id="KW-1185">Reference proteome</keyword>
<organism evidence="2 3">
    <name type="scientific">Herbaspirillum lusitanum</name>
    <dbReference type="NCBI Taxonomy" id="213312"/>
    <lineage>
        <taxon>Bacteria</taxon>
        <taxon>Pseudomonadati</taxon>
        <taxon>Pseudomonadota</taxon>
        <taxon>Betaproteobacteria</taxon>
        <taxon>Burkholderiales</taxon>
        <taxon>Oxalobacteraceae</taxon>
        <taxon>Herbaspirillum</taxon>
    </lineage>
</organism>
<feature type="chain" id="PRO_5046088822" description="Lipoprotein" evidence="1">
    <location>
        <begin position="26"/>
        <end position="259"/>
    </location>
</feature>
<evidence type="ECO:0000313" key="3">
    <source>
        <dbReference type="Proteomes" id="UP001629246"/>
    </source>
</evidence>
<feature type="signal peptide" evidence="1">
    <location>
        <begin position="1"/>
        <end position="25"/>
    </location>
</feature>
<evidence type="ECO:0000313" key="2">
    <source>
        <dbReference type="EMBL" id="MFL9923313.1"/>
    </source>
</evidence>
<keyword evidence="1" id="KW-0732">Signal</keyword>
<sequence length="259" mass="28252">MQSTLTPFKRAALTLATLALLSACATPEERAAKRELKQQRQEVKAQAILDRANARTGEAAVKAEPKLVNGRGAPLENVFTAFAACNASLFKTGKQFATELEPLFPMSIKNDLAYIKVNDRKAASVVAIGSPANVFGVPVSAYFDQITPVPGSSDMLSWGFFSPMAPQDVVKSLSPYVLELKNLSKDINLQFIRLEIYDGKFWRRTSQLAKYRGMLSTTAQRSLTVAPSDNPAFPGTRIACSLQGKTTPDIVNILRPDLQ</sequence>
<evidence type="ECO:0008006" key="4">
    <source>
        <dbReference type="Google" id="ProtNLM"/>
    </source>
</evidence>
<evidence type="ECO:0000256" key="1">
    <source>
        <dbReference type="SAM" id="SignalP"/>
    </source>
</evidence>
<dbReference type="RefSeq" id="WP_408154858.1">
    <property type="nucleotide sequence ID" value="NZ_JAQQFM010000002.1"/>
</dbReference>
<dbReference type="Proteomes" id="UP001629246">
    <property type="component" value="Unassembled WGS sequence"/>
</dbReference>
<comment type="caution">
    <text evidence="2">The sequence shown here is derived from an EMBL/GenBank/DDBJ whole genome shotgun (WGS) entry which is preliminary data.</text>
</comment>
<protein>
    <recommendedName>
        <fullName evidence="4">Lipoprotein</fullName>
    </recommendedName>
</protein>
<accession>A0ABW9A341</accession>
<proteinExistence type="predicted"/>
<dbReference type="EMBL" id="JAQQFM010000002">
    <property type="protein sequence ID" value="MFL9923313.1"/>
    <property type="molecule type" value="Genomic_DNA"/>
</dbReference>
<name>A0ABW9A341_9BURK</name>
<gene>
    <name evidence="2" type="ORF">PQR62_03480</name>
</gene>